<sequence length="64" mass="7369">MSAGRSRPSRFPFLFHGLFILISYSCTWPTLSPLRSKRTAVFLYSSSRSISYIYYSICTFSLSL</sequence>
<dbReference type="EMBL" id="KL198019">
    <property type="protein sequence ID" value="KDQ19697.1"/>
    <property type="molecule type" value="Genomic_DNA"/>
</dbReference>
<proteinExistence type="predicted"/>
<gene>
    <name evidence="1" type="ORF">BOTBODRAFT_445731</name>
</gene>
<dbReference type="HOGENOM" id="CLU_2867369_0_0_1"/>
<protein>
    <submittedName>
        <fullName evidence="1">Uncharacterized protein</fullName>
    </submittedName>
</protein>
<reference evidence="2" key="1">
    <citation type="journal article" date="2014" name="Proc. Natl. Acad. Sci. U.S.A.">
        <title>Extensive sampling of basidiomycete genomes demonstrates inadequacy of the white-rot/brown-rot paradigm for wood decay fungi.</title>
        <authorList>
            <person name="Riley R."/>
            <person name="Salamov A.A."/>
            <person name="Brown D.W."/>
            <person name="Nagy L.G."/>
            <person name="Floudas D."/>
            <person name="Held B.W."/>
            <person name="Levasseur A."/>
            <person name="Lombard V."/>
            <person name="Morin E."/>
            <person name="Otillar R."/>
            <person name="Lindquist E.A."/>
            <person name="Sun H."/>
            <person name="LaButti K.M."/>
            <person name="Schmutz J."/>
            <person name="Jabbour D."/>
            <person name="Luo H."/>
            <person name="Baker S.E."/>
            <person name="Pisabarro A.G."/>
            <person name="Walton J.D."/>
            <person name="Blanchette R.A."/>
            <person name="Henrissat B."/>
            <person name="Martin F."/>
            <person name="Cullen D."/>
            <person name="Hibbett D.S."/>
            <person name="Grigoriev I.V."/>
        </authorList>
    </citation>
    <scope>NUCLEOTIDE SEQUENCE [LARGE SCALE GENOMIC DNA]</scope>
    <source>
        <strain evidence="2">FD-172 SS1</strain>
    </source>
</reference>
<dbReference type="AlphaFoldDB" id="A0A067N6D0"/>
<dbReference type="InParanoid" id="A0A067N6D0"/>
<accession>A0A067N6D0</accession>
<dbReference type="Proteomes" id="UP000027195">
    <property type="component" value="Unassembled WGS sequence"/>
</dbReference>
<organism evidence="1 2">
    <name type="scientific">Botryobasidium botryosum (strain FD-172 SS1)</name>
    <dbReference type="NCBI Taxonomy" id="930990"/>
    <lineage>
        <taxon>Eukaryota</taxon>
        <taxon>Fungi</taxon>
        <taxon>Dikarya</taxon>
        <taxon>Basidiomycota</taxon>
        <taxon>Agaricomycotina</taxon>
        <taxon>Agaricomycetes</taxon>
        <taxon>Cantharellales</taxon>
        <taxon>Botryobasidiaceae</taxon>
        <taxon>Botryobasidium</taxon>
    </lineage>
</organism>
<evidence type="ECO:0000313" key="1">
    <source>
        <dbReference type="EMBL" id="KDQ19697.1"/>
    </source>
</evidence>
<evidence type="ECO:0000313" key="2">
    <source>
        <dbReference type="Proteomes" id="UP000027195"/>
    </source>
</evidence>
<keyword evidence="2" id="KW-1185">Reference proteome</keyword>
<name>A0A067N6D0_BOTB1</name>
<dbReference type="PROSITE" id="PS51257">
    <property type="entry name" value="PROKAR_LIPOPROTEIN"/>
    <property type="match status" value="1"/>
</dbReference>